<keyword evidence="3" id="KW-1185">Reference proteome</keyword>
<feature type="transmembrane region" description="Helical" evidence="1">
    <location>
        <begin position="110"/>
        <end position="128"/>
    </location>
</feature>
<keyword evidence="1" id="KW-0472">Membrane</keyword>
<dbReference type="Proteomes" id="UP000679722">
    <property type="component" value="Unassembled WGS sequence"/>
</dbReference>
<dbReference type="RefSeq" id="WP_211537202.1">
    <property type="nucleotide sequence ID" value="NZ_JAGSSV010000019.1"/>
</dbReference>
<evidence type="ECO:0008006" key="4">
    <source>
        <dbReference type="Google" id="ProtNLM"/>
    </source>
</evidence>
<dbReference type="EMBL" id="JAGSSV010000019">
    <property type="protein sequence ID" value="MBR7889755.1"/>
    <property type="molecule type" value="Genomic_DNA"/>
</dbReference>
<reference evidence="2 3" key="1">
    <citation type="submission" date="2021-04" db="EMBL/GenBank/DDBJ databases">
        <authorList>
            <person name="Sun C."/>
        </authorList>
    </citation>
    <scope>NUCLEOTIDE SEQUENCE [LARGE SCALE GENOMIC DNA]</scope>
    <source>
        <strain evidence="2 3">A79</strain>
    </source>
</reference>
<proteinExistence type="predicted"/>
<feature type="transmembrane region" description="Helical" evidence="1">
    <location>
        <begin position="52"/>
        <end position="74"/>
    </location>
</feature>
<evidence type="ECO:0000313" key="3">
    <source>
        <dbReference type="Proteomes" id="UP000679722"/>
    </source>
</evidence>
<feature type="transmembrane region" description="Helical" evidence="1">
    <location>
        <begin position="81"/>
        <end position="98"/>
    </location>
</feature>
<name>A0ABS5HE35_9GAMM</name>
<accession>A0ABS5HE35</accession>
<keyword evidence="1" id="KW-1133">Transmembrane helix</keyword>
<keyword evidence="1" id="KW-0812">Transmembrane</keyword>
<reference evidence="3" key="2">
    <citation type="submission" date="2023-07" db="EMBL/GenBank/DDBJ databases">
        <title>Marinomonas vulgaris A79, complete genome.</title>
        <authorList>
            <person name="Ying J.-J."/>
        </authorList>
    </citation>
    <scope>NUCLEOTIDE SEQUENCE [LARGE SCALE GENOMIC DNA]</scope>
    <source>
        <strain evidence="3">A79</strain>
    </source>
</reference>
<feature type="transmembrane region" description="Helical" evidence="1">
    <location>
        <begin position="12"/>
        <end position="32"/>
    </location>
</feature>
<gene>
    <name evidence="2" type="ORF">J9B83_12500</name>
</gene>
<comment type="caution">
    <text evidence="2">The sequence shown here is derived from an EMBL/GenBank/DDBJ whole genome shotgun (WGS) entry which is preliminary data.</text>
</comment>
<protein>
    <recommendedName>
        <fullName evidence="4">DoxX</fullName>
    </recommendedName>
</protein>
<sequence>MNENLVVPREKLEWSLFGLRLGVFTVLIMWTLDKFINPDHAALVMKVFYSIPALSSGVSYLLGGLQLILIVSFLVGFQKRWVTLIILVMHFGSTLVSFGRYMDPWSGSNLLFFAAWPMLAAIVTLYLLRDLDRKWSLSK</sequence>
<evidence type="ECO:0000313" key="2">
    <source>
        <dbReference type="EMBL" id="MBR7889755.1"/>
    </source>
</evidence>
<evidence type="ECO:0000256" key="1">
    <source>
        <dbReference type="SAM" id="Phobius"/>
    </source>
</evidence>
<organism evidence="2 3">
    <name type="scientific">Marinomonas vulgaris</name>
    <dbReference type="NCBI Taxonomy" id="2823372"/>
    <lineage>
        <taxon>Bacteria</taxon>
        <taxon>Pseudomonadati</taxon>
        <taxon>Pseudomonadota</taxon>
        <taxon>Gammaproteobacteria</taxon>
        <taxon>Oceanospirillales</taxon>
        <taxon>Oceanospirillaceae</taxon>
        <taxon>Marinomonas</taxon>
    </lineage>
</organism>